<dbReference type="SUPFAM" id="SSF56925">
    <property type="entry name" value="OMPA-like"/>
    <property type="match status" value="1"/>
</dbReference>
<evidence type="ECO:0000313" key="3">
    <source>
        <dbReference type="Proteomes" id="UP000000343"/>
    </source>
</evidence>
<accession>E8X6L1</accession>
<protein>
    <recommendedName>
        <fullName evidence="4">Outer membrane protein beta-barrel domain-containing protein</fullName>
    </recommendedName>
</protein>
<dbReference type="OrthoDB" id="114586at2"/>
<feature type="signal peptide" evidence="1">
    <location>
        <begin position="1"/>
        <end position="24"/>
    </location>
</feature>
<evidence type="ECO:0008006" key="4">
    <source>
        <dbReference type="Google" id="ProtNLM"/>
    </source>
</evidence>
<dbReference type="EMBL" id="CP002482">
    <property type="protein sequence ID" value="ADW71161.1"/>
    <property type="molecule type" value="Genomic_DNA"/>
</dbReference>
<dbReference type="HOGENOM" id="CLU_1209319_0_0_0"/>
<proteinExistence type="predicted"/>
<dbReference type="Gene3D" id="2.40.160.20">
    <property type="match status" value="1"/>
</dbReference>
<sequence>MKQLLRTTAITLVALGASASAANAQFYKDVFKPHGASISVGGTGLFSTPLESNPTSGTFNVPRVGGGTLSETVSNQHQDTTWSAGFITSLQFHPKPWAGLELNYGFSRFSEVYSYNYSSTPTVQSSKVTTDMHEYTAAYQFHPKHILFQPFVNVGGGYVEFIPGTASSQFRETGLLEAGFDIPTHTKHIGFRIEGRSLYYRAPNFENSAISTRSWRVTTEPSISTYYRF</sequence>
<dbReference type="RefSeq" id="WP_013582180.1">
    <property type="nucleotide sequence ID" value="NC_015065.1"/>
</dbReference>
<dbReference type="AlphaFoldDB" id="E8X6L1"/>
<organism evidence="3">
    <name type="scientific">Granulicella tundricola (strain ATCC BAA-1859 / DSM 23138 / MP5ACTX9)</name>
    <dbReference type="NCBI Taxonomy" id="1198114"/>
    <lineage>
        <taxon>Bacteria</taxon>
        <taxon>Pseudomonadati</taxon>
        <taxon>Acidobacteriota</taxon>
        <taxon>Terriglobia</taxon>
        <taxon>Terriglobales</taxon>
        <taxon>Acidobacteriaceae</taxon>
        <taxon>Granulicella</taxon>
    </lineage>
</organism>
<keyword evidence="2" id="KW-0614">Plasmid</keyword>
<dbReference type="Proteomes" id="UP000000343">
    <property type="component" value="Plasmid pACIX902"/>
</dbReference>
<gene>
    <name evidence="2" type="ordered locus">AciX9_3880</name>
</gene>
<feature type="chain" id="PRO_5003230801" description="Outer membrane protein beta-barrel domain-containing protein" evidence="1">
    <location>
        <begin position="25"/>
        <end position="229"/>
    </location>
</feature>
<evidence type="ECO:0000256" key="1">
    <source>
        <dbReference type="SAM" id="SignalP"/>
    </source>
</evidence>
<dbReference type="InterPro" id="IPR011250">
    <property type="entry name" value="OMP/PagP_B-barrel"/>
</dbReference>
<name>E8X6L1_GRATM</name>
<dbReference type="KEGG" id="acm:AciX9_3880"/>
<reference evidence="3" key="1">
    <citation type="submission" date="2011-01" db="EMBL/GenBank/DDBJ databases">
        <title>Complete sequence of plasmid2 of Acidobacterium sp. MP5ACTX9.</title>
        <authorList>
            <consortium name="US DOE Joint Genome Institute"/>
            <person name="Lucas S."/>
            <person name="Copeland A."/>
            <person name="Lapidus A."/>
            <person name="Cheng J.-F."/>
            <person name="Goodwin L."/>
            <person name="Pitluck S."/>
            <person name="Teshima H."/>
            <person name="Detter J.C."/>
            <person name="Han C."/>
            <person name="Tapia R."/>
            <person name="Land M."/>
            <person name="Hauser L."/>
            <person name="Kyrpides N."/>
            <person name="Ivanova N."/>
            <person name="Ovchinnikova G."/>
            <person name="Pagani I."/>
            <person name="Rawat S.R."/>
            <person name="Mannisto M."/>
            <person name="Haggblom M.M."/>
            <person name="Woyke T."/>
        </authorList>
    </citation>
    <scope>NUCLEOTIDE SEQUENCE [LARGE SCALE GENOMIC DNA]</scope>
    <source>
        <strain evidence="3">MP5ACTX9</strain>
        <plasmid evidence="3">Plasmid pACIX902</plasmid>
    </source>
</reference>
<keyword evidence="3" id="KW-1185">Reference proteome</keyword>
<evidence type="ECO:0000313" key="2">
    <source>
        <dbReference type="EMBL" id="ADW71161.1"/>
    </source>
</evidence>
<keyword evidence="1" id="KW-0732">Signal</keyword>
<geneLocation type="plasmid" evidence="2 3">
    <name>pACIX902</name>
</geneLocation>